<dbReference type="InterPro" id="IPR009060">
    <property type="entry name" value="UBA-like_sf"/>
</dbReference>
<evidence type="ECO:0000313" key="1">
    <source>
        <dbReference type="EMBL" id="PKI32002.1"/>
    </source>
</evidence>
<dbReference type="InterPro" id="IPR003892">
    <property type="entry name" value="CUE"/>
</dbReference>
<evidence type="ECO:0000313" key="2">
    <source>
        <dbReference type="Proteomes" id="UP000233551"/>
    </source>
</evidence>
<protein>
    <submittedName>
        <fullName evidence="1">Uncharacterized protein</fullName>
    </submittedName>
</protein>
<keyword evidence="2" id="KW-1185">Reference proteome</keyword>
<gene>
    <name evidence="1" type="ORF">CRG98_047611</name>
</gene>
<dbReference type="SUPFAM" id="SSF46934">
    <property type="entry name" value="UBA-like"/>
    <property type="match status" value="1"/>
</dbReference>
<dbReference type="PANTHER" id="PTHR31245">
    <property type="entry name" value="UBIQUITIN SYSTEM COMPONENT CUE PROTEIN"/>
    <property type="match status" value="1"/>
</dbReference>
<dbReference type="CDD" id="cd14279">
    <property type="entry name" value="CUE"/>
    <property type="match status" value="1"/>
</dbReference>
<dbReference type="PANTHER" id="PTHR31245:SF1">
    <property type="entry name" value="UBIQUITIN SYSTEM COMPONENT CUE PROTEIN"/>
    <property type="match status" value="1"/>
</dbReference>
<dbReference type="GO" id="GO:0043130">
    <property type="term" value="F:ubiquitin binding"/>
    <property type="evidence" value="ECO:0007669"/>
    <property type="project" value="InterPro"/>
</dbReference>
<dbReference type="EMBL" id="PGOL01008132">
    <property type="protein sequence ID" value="PKI32002.1"/>
    <property type="molecule type" value="Genomic_DNA"/>
</dbReference>
<sequence>MSAMVCGSKRTLFEDQMDPPASVSPPVSKRVRRCSPSSSSASPIRLSASTSAASDRLLALFPHVEPQILERAFQECGNDLDVTITRLNEMTVGSAGENGGSVGTSATNLEQGNFVLGKDECDVSGTPSASSYLHENGGAEWVKAFVNQMMSSTTLEDARARATNALEVLERSISTRVGAEAIKSFHKETVMLKEQLEVSVRENAILKRAVAIQHERQKEYDEKNLELQHLKQLVSQYQEQLRVLEVNNYALRMHLRQAEQSNAWPGRFHPDVF</sequence>
<organism evidence="1 2">
    <name type="scientific">Punica granatum</name>
    <name type="common">Pomegranate</name>
    <dbReference type="NCBI Taxonomy" id="22663"/>
    <lineage>
        <taxon>Eukaryota</taxon>
        <taxon>Viridiplantae</taxon>
        <taxon>Streptophyta</taxon>
        <taxon>Embryophyta</taxon>
        <taxon>Tracheophyta</taxon>
        <taxon>Spermatophyta</taxon>
        <taxon>Magnoliopsida</taxon>
        <taxon>eudicotyledons</taxon>
        <taxon>Gunneridae</taxon>
        <taxon>Pentapetalae</taxon>
        <taxon>rosids</taxon>
        <taxon>malvids</taxon>
        <taxon>Myrtales</taxon>
        <taxon>Lythraceae</taxon>
        <taxon>Punica</taxon>
    </lineage>
</organism>
<dbReference type="AlphaFoldDB" id="A0A2I0HJV7"/>
<dbReference type="Pfam" id="PF02845">
    <property type="entry name" value="CUE"/>
    <property type="match status" value="1"/>
</dbReference>
<dbReference type="PROSITE" id="PS51140">
    <property type="entry name" value="CUE"/>
    <property type="match status" value="1"/>
</dbReference>
<accession>A0A2I0HJV7</accession>
<reference evidence="1 2" key="1">
    <citation type="submission" date="2017-11" db="EMBL/GenBank/DDBJ databases">
        <title>De-novo sequencing of pomegranate (Punica granatum L.) genome.</title>
        <authorList>
            <person name="Akparov Z."/>
            <person name="Amiraslanov A."/>
            <person name="Hajiyeva S."/>
            <person name="Abbasov M."/>
            <person name="Kaur K."/>
            <person name="Hamwieh A."/>
            <person name="Solovyev V."/>
            <person name="Salamov A."/>
            <person name="Braich B."/>
            <person name="Kosarev P."/>
            <person name="Mahmoud A."/>
            <person name="Hajiyev E."/>
            <person name="Babayeva S."/>
            <person name="Izzatullayeva V."/>
            <person name="Mammadov A."/>
            <person name="Mammadov A."/>
            <person name="Sharifova S."/>
            <person name="Ojaghi J."/>
            <person name="Eynullazada K."/>
            <person name="Bayramov B."/>
            <person name="Abdulazimova A."/>
            <person name="Shahmuradov I."/>
        </authorList>
    </citation>
    <scope>NUCLEOTIDE SEQUENCE [LARGE SCALE GENOMIC DNA]</scope>
    <source>
        <strain evidence="2">cv. AG2017</strain>
        <tissue evidence="1">Leaf</tissue>
    </source>
</reference>
<proteinExistence type="predicted"/>
<dbReference type="OrthoDB" id="440455at2759"/>
<dbReference type="Proteomes" id="UP000233551">
    <property type="component" value="Unassembled WGS sequence"/>
</dbReference>
<dbReference type="GeneID" id="116199372"/>
<name>A0A2I0HJV7_PUNGR</name>
<dbReference type="STRING" id="22663.A0A2I0HJV7"/>
<comment type="caution">
    <text evidence="1">The sequence shown here is derived from an EMBL/GenBank/DDBJ whole genome shotgun (WGS) entry which is preliminary data.</text>
</comment>